<keyword evidence="2" id="KW-1185">Reference proteome</keyword>
<protein>
    <submittedName>
        <fullName evidence="1">Uncharacterized protein</fullName>
    </submittedName>
</protein>
<dbReference type="Proteomes" id="UP000002334">
    <property type="component" value="Chromosome"/>
</dbReference>
<accession>C4K6N6</accession>
<dbReference type="EMBL" id="CP001277">
    <property type="protein sequence ID" value="ACQ68229.1"/>
    <property type="molecule type" value="Genomic_DNA"/>
</dbReference>
<gene>
    <name evidence="1" type="ordered locus">HDEF_1617</name>
</gene>
<dbReference type="STRING" id="572265.HDEF_1617"/>
<proteinExistence type="predicted"/>
<organism evidence="1 2">
    <name type="scientific">Hamiltonella defensa subsp. Acyrthosiphon pisum (strain 5AT)</name>
    <dbReference type="NCBI Taxonomy" id="572265"/>
    <lineage>
        <taxon>Bacteria</taxon>
        <taxon>Pseudomonadati</taxon>
        <taxon>Pseudomonadota</taxon>
        <taxon>Gammaproteobacteria</taxon>
        <taxon>Enterobacterales</taxon>
        <taxon>Enterobacteriaceae</taxon>
        <taxon>aphid secondary symbionts</taxon>
        <taxon>Candidatus Williamhamiltonella</taxon>
    </lineage>
</organism>
<evidence type="ECO:0000313" key="2">
    <source>
        <dbReference type="Proteomes" id="UP000002334"/>
    </source>
</evidence>
<dbReference type="AlphaFoldDB" id="C4K6N6"/>
<dbReference type="HOGENOM" id="CLU_3270952_0_0_6"/>
<dbReference type="KEGG" id="hde:HDEF_1617"/>
<reference evidence="1 2" key="1">
    <citation type="journal article" date="2009" name="Proc. Natl. Acad. Sci. U.S.A.">
        <title>Hamiltonella defensa, genome evolution of protective bacterial endosymbiont from pathogenic ancestors.</title>
        <authorList>
            <person name="Degnan P.H."/>
            <person name="Yu Y."/>
            <person name="Sisneros N."/>
            <person name="Wing R.A."/>
            <person name="Moran N.A."/>
        </authorList>
    </citation>
    <scope>NUCLEOTIDE SEQUENCE [LARGE SCALE GENOMIC DNA]</scope>
    <source>
        <strain evidence="2">5AT</strain>
    </source>
</reference>
<name>C4K6N6_HAMD5</name>
<sequence length="41" mass="4647">MFTLSEPSQANRHFRPVSEESRHKLKILLITTAGVYGNNTC</sequence>
<evidence type="ECO:0000313" key="1">
    <source>
        <dbReference type="EMBL" id="ACQ68229.1"/>
    </source>
</evidence>